<evidence type="ECO:0000313" key="8">
    <source>
        <dbReference type="EMBL" id="CAE8631109.1"/>
    </source>
</evidence>
<keyword evidence="4 6" id="KW-0378">Hydrolase</keyword>
<dbReference type="InterPro" id="IPR050288">
    <property type="entry name" value="Cellulose_deg_GH3"/>
</dbReference>
<dbReference type="Gene3D" id="3.20.20.300">
    <property type="entry name" value="Glycoside hydrolase, family 3, N-terminal domain"/>
    <property type="match status" value="1"/>
</dbReference>
<dbReference type="AlphaFoldDB" id="A0A813H095"/>
<dbReference type="Gene3D" id="2.60.40.10">
    <property type="entry name" value="Immunoglobulins"/>
    <property type="match status" value="1"/>
</dbReference>
<dbReference type="Gene3D" id="2.60.120.260">
    <property type="entry name" value="Galactose-binding domain-like"/>
    <property type="match status" value="1"/>
</dbReference>
<feature type="domain" description="PA14" evidence="7">
    <location>
        <begin position="502"/>
        <end position="661"/>
    </location>
</feature>
<dbReference type="InterPro" id="IPR002772">
    <property type="entry name" value="Glyco_hydro_3_C"/>
</dbReference>
<dbReference type="OrthoDB" id="47059at2759"/>
<dbReference type="PRINTS" id="PR00133">
    <property type="entry name" value="GLHYDRLASE3"/>
</dbReference>
<comment type="catalytic activity">
    <reaction evidence="1">
        <text>Hydrolysis of terminal, non-reducing beta-D-glucosyl residues with release of beta-D-glucose.</text>
        <dbReference type="EC" id="3.2.1.21"/>
    </reaction>
</comment>
<dbReference type="PROSITE" id="PS51820">
    <property type="entry name" value="PA14"/>
    <property type="match status" value="1"/>
</dbReference>
<evidence type="ECO:0000259" key="7">
    <source>
        <dbReference type="PROSITE" id="PS51820"/>
    </source>
</evidence>
<dbReference type="PANTHER" id="PTHR42715">
    <property type="entry name" value="BETA-GLUCOSIDASE"/>
    <property type="match status" value="1"/>
</dbReference>
<dbReference type="SUPFAM" id="SSF52279">
    <property type="entry name" value="Beta-D-glucan exohydrolase, C-terminal domain"/>
    <property type="match status" value="1"/>
</dbReference>
<reference evidence="8" key="1">
    <citation type="submission" date="2021-02" db="EMBL/GenBank/DDBJ databases">
        <authorList>
            <person name="Dougan E. K."/>
            <person name="Rhodes N."/>
            <person name="Thang M."/>
            <person name="Chan C."/>
        </authorList>
    </citation>
    <scope>NUCLEOTIDE SEQUENCE</scope>
</reference>
<evidence type="ECO:0000256" key="5">
    <source>
        <dbReference type="ARBA" id="ARBA00023295"/>
    </source>
</evidence>
<dbReference type="InterPro" id="IPR026891">
    <property type="entry name" value="Fn3-like"/>
</dbReference>
<evidence type="ECO:0000256" key="2">
    <source>
        <dbReference type="ARBA" id="ARBA00005336"/>
    </source>
</evidence>
<evidence type="ECO:0000256" key="6">
    <source>
        <dbReference type="RuleBase" id="RU361161"/>
    </source>
</evidence>
<dbReference type="SMART" id="SM01217">
    <property type="entry name" value="Fn3_like"/>
    <property type="match status" value="1"/>
</dbReference>
<dbReference type="OMA" id="GHNNDTE"/>
<dbReference type="Pfam" id="PF01915">
    <property type="entry name" value="Glyco_hydro_3_C"/>
    <property type="match status" value="1"/>
</dbReference>
<dbReference type="InterPro" id="IPR001764">
    <property type="entry name" value="Glyco_hydro_3_N"/>
</dbReference>
<dbReference type="InterPro" id="IPR017853">
    <property type="entry name" value="GH"/>
</dbReference>
<dbReference type="GO" id="GO:0008422">
    <property type="term" value="F:beta-glucosidase activity"/>
    <property type="evidence" value="ECO:0007669"/>
    <property type="project" value="UniProtKB-EC"/>
</dbReference>
<dbReference type="Gene3D" id="3.40.50.1700">
    <property type="entry name" value="Glycoside hydrolase family 3 C-terminal domain"/>
    <property type="match status" value="1"/>
</dbReference>
<dbReference type="PANTHER" id="PTHR42715:SF3">
    <property type="entry name" value="BETA-GLUCOSIDASE B-RELATED"/>
    <property type="match status" value="1"/>
</dbReference>
<keyword evidence="9" id="KW-1185">Reference proteome</keyword>
<dbReference type="InterPro" id="IPR037524">
    <property type="entry name" value="PA14/GLEYA"/>
</dbReference>
<comment type="caution">
    <text evidence="8">The sequence shown here is derived from an EMBL/GenBank/DDBJ whole genome shotgun (WGS) entry which is preliminary data.</text>
</comment>
<keyword evidence="5 6" id="KW-0326">Glycosidase</keyword>
<dbReference type="InterPro" id="IPR036962">
    <property type="entry name" value="Glyco_hydro_3_N_sf"/>
</dbReference>
<dbReference type="InterPro" id="IPR036881">
    <property type="entry name" value="Glyco_hydro_3_C_sf"/>
</dbReference>
<dbReference type="EMBL" id="CAJNNV010030037">
    <property type="protein sequence ID" value="CAE8631109.1"/>
    <property type="molecule type" value="Genomic_DNA"/>
</dbReference>
<evidence type="ECO:0000256" key="4">
    <source>
        <dbReference type="ARBA" id="ARBA00022801"/>
    </source>
</evidence>
<comment type="similarity">
    <text evidence="2 6">Belongs to the glycosyl hydrolase 3 family.</text>
</comment>
<dbReference type="EC" id="3.2.1.21" evidence="3"/>
<gene>
    <name evidence="8" type="ORF">PGLA1383_LOCUS47247</name>
</gene>
<organism evidence="8 9">
    <name type="scientific">Polarella glacialis</name>
    <name type="common">Dinoflagellate</name>
    <dbReference type="NCBI Taxonomy" id="89957"/>
    <lineage>
        <taxon>Eukaryota</taxon>
        <taxon>Sar</taxon>
        <taxon>Alveolata</taxon>
        <taxon>Dinophyceae</taxon>
        <taxon>Suessiales</taxon>
        <taxon>Suessiaceae</taxon>
        <taxon>Polarella</taxon>
    </lineage>
</organism>
<dbReference type="Pfam" id="PF00933">
    <property type="entry name" value="Glyco_hydro_3"/>
    <property type="match status" value="1"/>
</dbReference>
<dbReference type="SUPFAM" id="SSF56988">
    <property type="entry name" value="Anthrax protective antigen"/>
    <property type="match status" value="1"/>
</dbReference>
<dbReference type="GO" id="GO:0009251">
    <property type="term" value="P:glucan catabolic process"/>
    <property type="evidence" value="ECO:0007669"/>
    <property type="project" value="TreeGrafter"/>
</dbReference>
<dbReference type="InterPro" id="IPR019800">
    <property type="entry name" value="Glyco_hydro_3_AS"/>
</dbReference>
<evidence type="ECO:0000256" key="1">
    <source>
        <dbReference type="ARBA" id="ARBA00000448"/>
    </source>
</evidence>
<dbReference type="InterPro" id="IPR013783">
    <property type="entry name" value="Ig-like_fold"/>
</dbReference>
<proteinExistence type="inferred from homology"/>
<protein>
    <recommendedName>
        <fullName evidence="3">beta-glucosidase</fullName>
        <ecNumber evidence="3">3.2.1.21</ecNumber>
    </recommendedName>
</protein>
<evidence type="ECO:0000256" key="3">
    <source>
        <dbReference type="ARBA" id="ARBA00012744"/>
    </source>
</evidence>
<accession>A0A813H095</accession>
<dbReference type="PROSITE" id="PS00775">
    <property type="entry name" value="GLYCOSYL_HYDROL_F3"/>
    <property type="match status" value="1"/>
</dbReference>
<dbReference type="SUPFAM" id="SSF51445">
    <property type="entry name" value="(Trans)glycosidases"/>
    <property type="match status" value="1"/>
</dbReference>
<name>A0A813H095_POLGL</name>
<evidence type="ECO:0000313" key="9">
    <source>
        <dbReference type="Proteomes" id="UP000654075"/>
    </source>
</evidence>
<sequence length="938" mass="101356">MTSTTFTATATTAIATTATTAAATTTTLTTTVTTTPATASTTMTSIEKMCGPSNLRSRKRLDVLVCQINNNNHNNNANNNNNNQFLPPPPEVSRLSQISVPGETRSWEDVLSKLTVEECVGLVSGRDFWHNGGVPRLSVPALQVTDGPSGARGPDLQTPSACVPCGVALGATWNEALCTEVGALLGRETRAKGAQILLAPTVNLQRVPTAGRHFECFSEDPDLTSRLAVAYIRGVQSVSGVGACVKHLVANDQEQDRMSVSAEVTERTLRRVYLRPFEAAVKEGGAVAVMTGYNRLNGTFCSQHSWLLRDILRGEWGFQGLVMSDWFGTHSTESCLAAGLDLEMPYRRDMFYGDRLLQLAREGKVSEAELRSRAASVLRVMGQLGLLEESAREQRPHASRNGDADRELLRRAAEESIVLLKNDKNLLPLPSTSHVAVIGANAQRLTLQGGGSPQVLLHPANRSVVDALGKCLSEGGCVTWELGCDTASYLPPLGQDCFRASSGDALLEMSVFLGKGWPQGSPIGSVPVHSMEPQAVFKGLMFHRNPVRPKSREPWSARLVTRLIAAEAGRYEFGLGCSGRARLRVNGRLLLAEPQDDETRRRVEQDILAPLPEKRAELILEAGETLELEVDWIPDRLRAQLMIGCRRRDWVDESEMRHRAVAAAKLADAVVVVVGTDEVIETEGKDQDSMDLPVAVVKLIEELIAANPRTVVCLNAGSPKNLCPWVDKVGAVVSAWFGGQEGAEALGAALVDGASHWGPSGRLPFTWPRSLSDCPTGPLPGPQYPGENGRVLYAEGEQVGYRWYAARGIAPLFSFGHGLSYAQFEFVSRGRLPESRLISPGQDVTLHVAVKNVGERRGKEVVQAYLSSRGSTRSLAAFAKVELEVGEEGDAVLLLTAARLQLCGSEAPDEPLAKGSLLHVFVGRSAEDVSLRQILEVV</sequence>
<dbReference type="Proteomes" id="UP000654075">
    <property type="component" value="Unassembled WGS sequence"/>
</dbReference>